<evidence type="ECO:0000256" key="4">
    <source>
        <dbReference type="ARBA" id="ARBA00022723"/>
    </source>
</evidence>
<keyword evidence="5" id="KW-0378">Hydrolase</keyword>
<dbReference type="PANTHER" id="PTHR30616:SF2">
    <property type="entry name" value="PURINE NUCLEOSIDE PHOSPHORYLASE LACC1"/>
    <property type="match status" value="1"/>
</dbReference>
<evidence type="ECO:0000256" key="2">
    <source>
        <dbReference type="ARBA" id="ARBA00007353"/>
    </source>
</evidence>
<dbReference type="Proteomes" id="UP000265964">
    <property type="component" value="Unassembled WGS sequence"/>
</dbReference>
<dbReference type="NCBIfam" id="TIGR00726">
    <property type="entry name" value="peptidoglycan editing factor PgeF"/>
    <property type="match status" value="1"/>
</dbReference>
<dbReference type="Gene3D" id="3.60.140.10">
    <property type="entry name" value="CNF1/YfiH-like putative cysteine hydrolases"/>
    <property type="match status" value="1"/>
</dbReference>
<evidence type="ECO:0000313" key="11">
    <source>
        <dbReference type="EMBL" id="RIY34810.1"/>
    </source>
</evidence>
<dbReference type="PANTHER" id="PTHR30616">
    <property type="entry name" value="UNCHARACTERIZED PROTEIN YFIH"/>
    <property type="match status" value="1"/>
</dbReference>
<name>A0A3A1YCB1_9GAMM</name>
<evidence type="ECO:0000256" key="5">
    <source>
        <dbReference type="ARBA" id="ARBA00022801"/>
    </source>
</evidence>
<organism evidence="11 12">
    <name type="scientific">Psittacicella gerlachiana</name>
    <dbReference type="NCBI Taxonomy" id="2028574"/>
    <lineage>
        <taxon>Bacteria</taxon>
        <taxon>Pseudomonadati</taxon>
        <taxon>Pseudomonadota</taxon>
        <taxon>Gammaproteobacteria</taxon>
        <taxon>Pasteurellales</taxon>
        <taxon>Psittacicellaceae</taxon>
        <taxon>Psittacicella</taxon>
    </lineage>
</organism>
<comment type="similarity">
    <text evidence="2 10">Belongs to the purine nucleoside phosphorylase YfiH/LACC1 family.</text>
</comment>
<comment type="catalytic activity">
    <reaction evidence="9">
        <text>S-methyl-5'-thioadenosine + phosphate = 5-(methylsulfanyl)-alpha-D-ribose 1-phosphate + adenine</text>
        <dbReference type="Rhea" id="RHEA:11852"/>
        <dbReference type="ChEBI" id="CHEBI:16708"/>
        <dbReference type="ChEBI" id="CHEBI:17509"/>
        <dbReference type="ChEBI" id="CHEBI:43474"/>
        <dbReference type="ChEBI" id="CHEBI:58533"/>
        <dbReference type="EC" id="2.4.2.28"/>
    </reaction>
    <physiologicalReaction direction="left-to-right" evidence="9">
        <dbReference type="Rhea" id="RHEA:11853"/>
    </physiologicalReaction>
</comment>
<dbReference type="CDD" id="cd16833">
    <property type="entry name" value="YfiH"/>
    <property type="match status" value="1"/>
</dbReference>
<comment type="caution">
    <text evidence="11">The sequence shown here is derived from an EMBL/GenBank/DDBJ whole genome shotgun (WGS) entry which is preliminary data.</text>
</comment>
<protein>
    <recommendedName>
        <fullName evidence="10">Purine nucleoside phosphorylase</fullName>
    </recommendedName>
</protein>
<sequence>MLKENGIDVIVPSWPLKKIKAFTTTRFGGVSNTNYFSLNLASHVGDELELVKQNRALVKEQLNLPEDPLWITQVSGANVLEIPVHEQLLKEYNYLKELPSYESITNKERDILKLFEVDAVYTDQVNKVCCILTADCIPLLLATEEQDQVAAVHAGWRGVVAGVVENSVQTFKVNTSVDYEDLYAWIGPAIGPASFIVGSEVVMEFCQKDRDFATCFIPYPEEEFKWLGDLPKIVSIILRKLGVKEKNIFFSNIDTVTDSRFFSYRKEKITGRFATMIWIEQ</sequence>
<comment type="catalytic activity">
    <reaction evidence="1">
        <text>inosine + phosphate = alpha-D-ribose 1-phosphate + hypoxanthine</text>
        <dbReference type="Rhea" id="RHEA:27646"/>
        <dbReference type="ChEBI" id="CHEBI:17368"/>
        <dbReference type="ChEBI" id="CHEBI:17596"/>
        <dbReference type="ChEBI" id="CHEBI:43474"/>
        <dbReference type="ChEBI" id="CHEBI:57720"/>
        <dbReference type="EC" id="2.4.2.1"/>
    </reaction>
    <physiologicalReaction direction="left-to-right" evidence="1">
        <dbReference type="Rhea" id="RHEA:27647"/>
    </physiologicalReaction>
</comment>
<gene>
    <name evidence="11" type="ORF">CKF59_04780</name>
</gene>
<evidence type="ECO:0000313" key="12">
    <source>
        <dbReference type="Proteomes" id="UP000265964"/>
    </source>
</evidence>
<evidence type="ECO:0000256" key="9">
    <source>
        <dbReference type="ARBA" id="ARBA00049893"/>
    </source>
</evidence>
<dbReference type="GO" id="GO:0005507">
    <property type="term" value="F:copper ion binding"/>
    <property type="evidence" value="ECO:0007669"/>
    <property type="project" value="TreeGrafter"/>
</dbReference>
<accession>A0A3A1YCB1</accession>
<evidence type="ECO:0000256" key="6">
    <source>
        <dbReference type="ARBA" id="ARBA00022833"/>
    </source>
</evidence>
<evidence type="ECO:0000256" key="7">
    <source>
        <dbReference type="ARBA" id="ARBA00047989"/>
    </source>
</evidence>
<dbReference type="InterPro" id="IPR011324">
    <property type="entry name" value="Cytotoxic_necrot_fac-like_cat"/>
</dbReference>
<dbReference type="OrthoDB" id="4279at2"/>
<dbReference type="InterPro" id="IPR038371">
    <property type="entry name" value="Cu_polyphenol_OxRdtase_sf"/>
</dbReference>
<dbReference type="Pfam" id="PF02578">
    <property type="entry name" value="Cu-oxidase_4"/>
    <property type="match status" value="1"/>
</dbReference>
<evidence type="ECO:0000256" key="3">
    <source>
        <dbReference type="ARBA" id="ARBA00022679"/>
    </source>
</evidence>
<evidence type="ECO:0000256" key="1">
    <source>
        <dbReference type="ARBA" id="ARBA00000553"/>
    </source>
</evidence>
<dbReference type="RefSeq" id="WP_119534830.1">
    <property type="nucleotide sequence ID" value="NZ_NRJF01000126.1"/>
</dbReference>
<dbReference type="AlphaFoldDB" id="A0A3A1YCB1"/>
<dbReference type="EMBL" id="NRJF01000126">
    <property type="protein sequence ID" value="RIY34810.1"/>
    <property type="molecule type" value="Genomic_DNA"/>
</dbReference>
<reference evidence="11 12" key="1">
    <citation type="submission" date="2017-08" db="EMBL/GenBank/DDBJ databases">
        <title>Reclassification of Bisgaard taxon 37 and 44.</title>
        <authorList>
            <person name="Christensen H."/>
        </authorList>
    </citation>
    <scope>NUCLEOTIDE SEQUENCE [LARGE SCALE GENOMIC DNA]</scope>
    <source>
        <strain evidence="11 12">EEAB3T1</strain>
    </source>
</reference>
<dbReference type="GO" id="GO:0017061">
    <property type="term" value="F:S-methyl-5-thioadenosine phosphorylase activity"/>
    <property type="evidence" value="ECO:0007669"/>
    <property type="project" value="UniProtKB-EC"/>
</dbReference>
<keyword evidence="4" id="KW-0479">Metal-binding</keyword>
<comment type="catalytic activity">
    <reaction evidence="8">
        <text>adenosine + phosphate = alpha-D-ribose 1-phosphate + adenine</text>
        <dbReference type="Rhea" id="RHEA:27642"/>
        <dbReference type="ChEBI" id="CHEBI:16335"/>
        <dbReference type="ChEBI" id="CHEBI:16708"/>
        <dbReference type="ChEBI" id="CHEBI:43474"/>
        <dbReference type="ChEBI" id="CHEBI:57720"/>
        <dbReference type="EC" id="2.4.2.1"/>
    </reaction>
    <physiologicalReaction direction="left-to-right" evidence="8">
        <dbReference type="Rhea" id="RHEA:27643"/>
    </physiologicalReaction>
</comment>
<dbReference type="GO" id="GO:0016787">
    <property type="term" value="F:hydrolase activity"/>
    <property type="evidence" value="ECO:0007669"/>
    <property type="project" value="UniProtKB-KW"/>
</dbReference>
<dbReference type="SUPFAM" id="SSF64438">
    <property type="entry name" value="CNF1/YfiH-like putative cysteine hydrolases"/>
    <property type="match status" value="1"/>
</dbReference>
<keyword evidence="12" id="KW-1185">Reference proteome</keyword>
<keyword evidence="6" id="KW-0862">Zinc</keyword>
<evidence type="ECO:0000256" key="10">
    <source>
        <dbReference type="RuleBase" id="RU361274"/>
    </source>
</evidence>
<dbReference type="InterPro" id="IPR003730">
    <property type="entry name" value="Cu_polyphenol_OxRdtase"/>
</dbReference>
<evidence type="ECO:0000256" key="8">
    <source>
        <dbReference type="ARBA" id="ARBA00048968"/>
    </source>
</evidence>
<keyword evidence="3" id="KW-0808">Transferase</keyword>
<proteinExistence type="inferred from homology"/>
<comment type="catalytic activity">
    <reaction evidence="7">
        <text>adenosine + H2O + H(+) = inosine + NH4(+)</text>
        <dbReference type="Rhea" id="RHEA:24408"/>
        <dbReference type="ChEBI" id="CHEBI:15377"/>
        <dbReference type="ChEBI" id="CHEBI:15378"/>
        <dbReference type="ChEBI" id="CHEBI:16335"/>
        <dbReference type="ChEBI" id="CHEBI:17596"/>
        <dbReference type="ChEBI" id="CHEBI:28938"/>
        <dbReference type="EC" id="3.5.4.4"/>
    </reaction>
    <physiologicalReaction direction="left-to-right" evidence="7">
        <dbReference type="Rhea" id="RHEA:24409"/>
    </physiologicalReaction>
</comment>